<reference evidence="2 3" key="1">
    <citation type="submission" date="2022-05" db="EMBL/GenBank/DDBJ databases">
        <title>Microbulbifer sp. nov., isolated from sponge.</title>
        <authorList>
            <person name="Gao L."/>
        </authorList>
    </citation>
    <scope>NUCLEOTIDE SEQUENCE [LARGE SCALE GENOMIC DNA]</scope>
    <source>
        <strain evidence="2 3">MI-G</strain>
    </source>
</reference>
<protein>
    <submittedName>
        <fullName evidence="2">TraB/GumN family protein</fullName>
    </submittedName>
</protein>
<gene>
    <name evidence="2" type="ORF">M8T91_08790</name>
</gene>
<organism evidence="2 3">
    <name type="scientific">Microbulbifer spongiae</name>
    <dbReference type="NCBI Taxonomy" id="2944933"/>
    <lineage>
        <taxon>Bacteria</taxon>
        <taxon>Pseudomonadati</taxon>
        <taxon>Pseudomonadota</taxon>
        <taxon>Gammaproteobacteria</taxon>
        <taxon>Cellvibrionales</taxon>
        <taxon>Microbulbiferaceae</taxon>
        <taxon>Microbulbifer</taxon>
    </lineage>
</organism>
<dbReference type="InterPro" id="IPR002816">
    <property type="entry name" value="TraB/PrgY/GumN_fam"/>
</dbReference>
<dbReference type="EMBL" id="CP098023">
    <property type="protein sequence ID" value="WKD51497.1"/>
    <property type="molecule type" value="Genomic_DNA"/>
</dbReference>
<dbReference type="CDD" id="cd14789">
    <property type="entry name" value="Tiki"/>
    <property type="match status" value="1"/>
</dbReference>
<feature type="chain" id="PRO_5046212369" evidence="1">
    <location>
        <begin position="24"/>
        <end position="296"/>
    </location>
</feature>
<name>A0ABY9EGP3_9GAMM</name>
<sequence>MFHRYLAFSITAILLLFAGLVSAAETDRGVFWKATRDHKTVYLLGSIHLATEDFYPLRAQIEEAYSNSDAIAVEADITAAEDDVLLQQKIMMASVYQGDRSLRDELPPKLYQQLQDWMRKHNMPEALFIRQRPAIAMVSMSMIEMQAQGLNPELGIDRHFLKKANRDGKPVLEVEGVLQQIQLLNSLENPALLLQQTLEQLEDISSFLPKITRAWKAGDIDALNRLIILQGLKKNPDYKPLYDALFFQRNENMAAWIAAHAPNYPSLFVILGAGHMVGEKSVIRLLEQAGYKLEQL</sequence>
<evidence type="ECO:0000313" key="2">
    <source>
        <dbReference type="EMBL" id="WKD51497.1"/>
    </source>
</evidence>
<evidence type="ECO:0000256" key="1">
    <source>
        <dbReference type="SAM" id="SignalP"/>
    </source>
</evidence>
<dbReference type="PANTHER" id="PTHR40590">
    <property type="entry name" value="CYTOPLASMIC PROTEIN-RELATED"/>
    <property type="match status" value="1"/>
</dbReference>
<evidence type="ECO:0000313" key="3">
    <source>
        <dbReference type="Proteomes" id="UP001321520"/>
    </source>
</evidence>
<dbReference type="RefSeq" id="WP_301418823.1">
    <property type="nucleotide sequence ID" value="NZ_CP098023.1"/>
</dbReference>
<accession>A0ABY9EGP3</accession>
<keyword evidence="3" id="KW-1185">Reference proteome</keyword>
<proteinExistence type="predicted"/>
<dbReference type="PANTHER" id="PTHR40590:SF1">
    <property type="entry name" value="CYTOPLASMIC PROTEIN"/>
    <property type="match status" value="1"/>
</dbReference>
<feature type="signal peptide" evidence="1">
    <location>
        <begin position="1"/>
        <end position="23"/>
    </location>
</feature>
<dbReference type="Proteomes" id="UP001321520">
    <property type="component" value="Chromosome"/>
</dbReference>
<keyword evidence="1" id="KW-0732">Signal</keyword>
<dbReference type="InterPro" id="IPR047111">
    <property type="entry name" value="YbaP-like"/>
</dbReference>
<dbReference type="Pfam" id="PF01963">
    <property type="entry name" value="TraB_PrgY_gumN"/>
    <property type="match status" value="1"/>
</dbReference>